<evidence type="ECO:0000256" key="7">
    <source>
        <dbReference type="ARBA" id="ARBA00023004"/>
    </source>
</evidence>
<protein>
    <submittedName>
        <fullName evidence="11">Cytochrome C oxidase, cbb3-type, subunit III</fullName>
    </submittedName>
</protein>
<dbReference type="AlphaFoldDB" id="A0A521DSE2"/>
<evidence type="ECO:0000313" key="12">
    <source>
        <dbReference type="Proteomes" id="UP000319555"/>
    </source>
</evidence>
<dbReference type="InterPro" id="IPR051459">
    <property type="entry name" value="Cytochrome_c-type_DH"/>
</dbReference>
<keyword evidence="2" id="KW-0813">Transport</keyword>
<dbReference type="InterPro" id="IPR036909">
    <property type="entry name" value="Cyt_c-like_dom_sf"/>
</dbReference>
<evidence type="ECO:0000256" key="8">
    <source>
        <dbReference type="PROSITE-ProRule" id="PRU00433"/>
    </source>
</evidence>
<dbReference type="PANTHER" id="PTHR35008">
    <property type="entry name" value="BLL4482 PROTEIN-RELATED"/>
    <property type="match status" value="1"/>
</dbReference>
<feature type="signal peptide" evidence="9">
    <location>
        <begin position="1"/>
        <end position="19"/>
    </location>
</feature>
<feature type="domain" description="Cytochrome c" evidence="10">
    <location>
        <begin position="26"/>
        <end position="128"/>
    </location>
</feature>
<keyword evidence="9" id="KW-0732">Signal</keyword>
<keyword evidence="7 8" id="KW-0408">Iron</keyword>
<dbReference type="Gene3D" id="1.10.760.10">
    <property type="entry name" value="Cytochrome c-like domain"/>
    <property type="match status" value="1"/>
</dbReference>
<dbReference type="PANTHER" id="PTHR35008:SF4">
    <property type="entry name" value="BLL4482 PROTEIN"/>
    <property type="match status" value="1"/>
</dbReference>
<dbReference type="Proteomes" id="UP000319555">
    <property type="component" value="Unassembled WGS sequence"/>
</dbReference>
<evidence type="ECO:0000259" key="10">
    <source>
        <dbReference type="PROSITE" id="PS51007"/>
    </source>
</evidence>
<dbReference type="PROSITE" id="PS51007">
    <property type="entry name" value="CYTC"/>
    <property type="match status" value="1"/>
</dbReference>
<dbReference type="GO" id="GO:0005506">
    <property type="term" value="F:iron ion binding"/>
    <property type="evidence" value="ECO:0007669"/>
    <property type="project" value="InterPro"/>
</dbReference>
<evidence type="ECO:0000256" key="3">
    <source>
        <dbReference type="ARBA" id="ARBA00022617"/>
    </source>
</evidence>
<reference evidence="11 12" key="1">
    <citation type="submission" date="2017-05" db="EMBL/GenBank/DDBJ databases">
        <authorList>
            <person name="Varghese N."/>
            <person name="Submissions S."/>
        </authorList>
    </citation>
    <scope>NUCLEOTIDE SEQUENCE [LARGE SCALE GENOMIC DNA]</scope>
    <source>
        <strain evidence="11 12">DSM 28009</strain>
    </source>
</reference>
<evidence type="ECO:0000256" key="1">
    <source>
        <dbReference type="ARBA" id="ARBA00001926"/>
    </source>
</evidence>
<dbReference type="GO" id="GO:0009055">
    <property type="term" value="F:electron transfer activity"/>
    <property type="evidence" value="ECO:0007669"/>
    <property type="project" value="InterPro"/>
</dbReference>
<evidence type="ECO:0000256" key="4">
    <source>
        <dbReference type="ARBA" id="ARBA00022660"/>
    </source>
</evidence>
<evidence type="ECO:0000256" key="6">
    <source>
        <dbReference type="ARBA" id="ARBA00022982"/>
    </source>
</evidence>
<keyword evidence="12" id="KW-1185">Reference proteome</keyword>
<comment type="cofactor">
    <cofactor evidence="1">
        <name>heme c</name>
        <dbReference type="ChEBI" id="CHEBI:61717"/>
    </cofactor>
</comment>
<dbReference type="SUPFAM" id="SSF46626">
    <property type="entry name" value="Cytochrome c"/>
    <property type="match status" value="1"/>
</dbReference>
<evidence type="ECO:0000313" key="11">
    <source>
        <dbReference type="EMBL" id="SMO74515.1"/>
    </source>
</evidence>
<keyword evidence="4" id="KW-0679">Respiratory chain</keyword>
<evidence type="ECO:0000256" key="5">
    <source>
        <dbReference type="ARBA" id="ARBA00022723"/>
    </source>
</evidence>
<proteinExistence type="predicted"/>
<gene>
    <name evidence="11" type="ORF">SAMN06265380_107122</name>
</gene>
<keyword evidence="6" id="KW-0249">Electron transport</keyword>
<name>A0A521DSE2_9RHOB</name>
<dbReference type="InterPro" id="IPR008168">
    <property type="entry name" value="Cyt_C_IC"/>
</dbReference>
<dbReference type="EMBL" id="FXTE01000007">
    <property type="protein sequence ID" value="SMO74515.1"/>
    <property type="molecule type" value="Genomic_DNA"/>
</dbReference>
<evidence type="ECO:0000256" key="2">
    <source>
        <dbReference type="ARBA" id="ARBA00022448"/>
    </source>
</evidence>
<sequence>MTRHLFILVLCSVYSSVAADHTFTDRDVANGQRLYVDQCAACHGVNLEGQPNWQTPGEDGVMPAPPHDVTGHTWHHDSLLLFDYTKFGGAKTLAARGVKNFNSGMPGFEGTLTDDGIWDVLAYIRSTWPKDIQQAQASRNLAHD</sequence>
<organism evidence="11 12">
    <name type="scientific">Ruegeria faecimaris</name>
    <dbReference type="NCBI Taxonomy" id="686389"/>
    <lineage>
        <taxon>Bacteria</taxon>
        <taxon>Pseudomonadati</taxon>
        <taxon>Pseudomonadota</taxon>
        <taxon>Alphaproteobacteria</taxon>
        <taxon>Rhodobacterales</taxon>
        <taxon>Roseobacteraceae</taxon>
        <taxon>Ruegeria</taxon>
    </lineage>
</organism>
<dbReference type="InterPro" id="IPR009056">
    <property type="entry name" value="Cyt_c-like_dom"/>
</dbReference>
<keyword evidence="3 8" id="KW-0349">Heme</keyword>
<dbReference type="OrthoDB" id="9811281at2"/>
<evidence type="ECO:0000256" key="9">
    <source>
        <dbReference type="SAM" id="SignalP"/>
    </source>
</evidence>
<dbReference type="PRINTS" id="PR00605">
    <property type="entry name" value="CYTCHROMECIC"/>
</dbReference>
<dbReference type="Pfam" id="PF00034">
    <property type="entry name" value="Cytochrom_C"/>
    <property type="match status" value="1"/>
</dbReference>
<feature type="chain" id="PRO_5021932908" evidence="9">
    <location>
        <begin position="20"/>
        <end position="144"/>
    </location>
</feature>
<accession>A0A521DSE2</accession>
<keyword evidence="5 8" id="KW-0479">Metal-binding</keyword>
<dbReference type="GO" id="GO:0020037">
    <property type="term" value="F:heme binding"/>
    <property type="evidence" value="ECO:0007669"/>
    <property type="project" value="InterPro"/>
</dbReference>